<dbReference type="Pfam" id="PF00005">
    <property type="entry name" value="ABC_tran"/>
    <property type="match status" value="1"/>
</dbReference>
<keyword evidence="2" id="KW-0813">Transport</keyword>
<dbReference type="GO" id="GO:0008233">
    <property type="term" value="F:peptidase activity"/>
    <property type="evidence" value="ECO:0007669"/>
    <property type="project" value="InterPro"/>
</dbReference>
<dbReference type="InterPro" id="IPR005074">
    <property type="entry name" value="Peptidase_C39"/>
</dbReference>
<accession>A0A4V3RBX0</accession>
<dbReference type="SUPFAM" id="SSF90123">
    <property type="entry name" value="ABC transporter transmembrane region"/>
    <property type="match status" value="1"/>
</dbReference>
<dbReference type="PROSITE" id="PS50929">
    <property type="entry name" value="ABC_TM1F"/>
    <property type="match status" value="1"/>
</dbReference>
<sequence length="737" mass="84197">MIFKPRFHHIKQPDAMECGATCLRMIARHYGKMYSAEAMRRICTVGHNGVSMLSLNEAAVKIGFRTVCGRMTVEKLVEQHPFPCILHWNQEHFVVLHRVERDRKGKLKFHIADPGKYLLALDEEAFRKAWTPGEGMQGEKGILMALQPTSVFHSLKEEVGTERSLSFLWSYLKDYKSLFGQLIAGLVIGSGLQLLFPFLTQAVVDKGINGKNLNLIYLILLGQLMLTIGRTSVDFIRRWLLLHISVRINITLLSDFFLKLMRLPMSFFDTKLKEDLMQRINDHQRLEQFMAAQTLNTLFSVFSFLIFGGVLLYYSTAVFAIFSGGCLIYALWICTFLQKRKAMDYEFFDLYARRQNKTIQIIDGMQDIKLQNCEQRKCWEWEDTQADLFHTNIASMKLQQTQEGGSLFINEVKNILITIVTATAVIEGQLTLGMMLSIQYIIGQLNVPIEQLMRFIYSWQDVRLSIERINEVHLKENENTHRKVIDFHCSREDILLKNVTFSYNGSHSLKVLEDICLRIPNGKVTAIVGASGSGKTTLLKLLLGFYPPASGDILIGEHRLNEINLRFWRSLCGVVMQDGYIFSESIARNIALDNEEIDYERMLSAARIANITEMVEQLPLKYDTVIGANGQGISQGQRQRILIARAVYKSPAFLFFDEATNSLDSGNERLIVDNLQKFYQGKTTVIVAHRLSTVKHADQIVVLDKGRISETGTHDELIRKKGTYYNLIKNQLELGNS</sequence>
<dbReference type="InterPro" id="IPR039421">
    <property type="entry name" value="Type_1_exporter"/>
</dbReference>
<feature type="domain" description="Peptidase C39" evidence="13">
    <location>
        <begin position="12"/>
        <end position="137"/>
    </location>
</feature>
<name>A0A4V3RBX0_9BACE</name>
<dbReference type="PROSITE" id="PS50893">
    <property type="entry name" value="ABC_TRANSPORTER_2"/>
    <property type="match status" value="1"/>
</dbReference>
<feature type="transmembrane region" description="Helical" evidence="10">
    <location>
        <begin position="178"/>
        <end position="203"/>
    </location>
</feature>
<dbReference type="Pfam" id="PF00664">
    <property type="entry name" value="ABC_membrane"/>
    <property type="match status" value="1"/>
</dbReference>
<dbReference type="SMART" id="SM00382">
    <property type="entry name" value="AAA"/>
    <property type="match status" value="1"/>
</dbReference>
<evidence type="ECO:0000256" key="10">
    <source>
        <dbReference type="SAM" id="Phobius"/>
    </source>
</evidence>
<dbReference type="RefSeq" id="WP_136010047.1">
    <property type="nucleotide sequence ID" value="NZ_SRYZ01000015.1"/>
</dbReference>
<comment type="subcellular location">
    <subcellularLocation>
        <location evidence="1">Cell membrane</location>
        <topology evidence="1">Multi-pass membrane protein</topology>
    </subcellularLocation>
</comment>
<dbReference type="Gene3D" id="1.20.1560.10">
    <property type="entry name" value="ABC transporter type 1, transmembrane domain"/>
    <property type="match status" value="1"/>
</dbReference>
<dbReference type="Gene3D" id="3.40.50.300">
    <property type="entry name" value="P-loop containing nucleotide triphosphate hydrolases"/>
    <property type="match status" value="1"/>
</dbReference>
<feature type="transmembrane region" description="Helical" evidence="10">
    <location>
        <begin position="215"/>
        <end position="233"/>
    </location>
</feature>
<keyword evidence="4 10" id="KW-0812">Transmembrane</keyword>
<proteinExistence type="predicted"/>
<keyword evidence="8 10" id="KW-1133">Transmembrane helix</keyword>
<comment type="caution">
    <text evidence="14">The sequence shown here is derived from an EMBL/GenBank/DDBJ whole genome shotgun (WGS) entry which is preliminary data.</text>
</comment>
<evidence type="ECO:0000256" key="8">
    <source>
        <dbReference type="ARBA" id="ARBA00022989"/>
    </source>
</evidence>
<dbReference type="PANTHER" id="PTHR43394">
    <property type="entry name" value="ATP-DEPENDENT PERMEASE MDL1, MITOCHONDRIAL"/>
    <property type="match status" value="1"/>
</dbReference>
<evidence type="ECO:0000256" key="2">
    <source>
        <dbReference type="ARBA" id="ARBA00022448"/>
    </source>
</evidence>
<dbReference type="SUPFAM" id="SSF52540">
    <property type="entry name" value="P-loop containing nucleoside triphosphate hydrolases"/>
    <property type="match status" value="1"/>
</dbReference>
<protein>
    <submittedName>
        <fullName evidence="14">Peptidase domain-containing ABC transporter</fullName>
    </submittedName>
</protein>
<evidence type="ECO:0000256" key="7">
    <source>
        <dbReference type="ARBA" id="ARBA00022840"/>
    </source>
</evidence>
<dbReference type="InterPro" id="IPR003593">
    <property type="entry name" value="AAA+_ATPase"/>
</dbReference>
<dbReference type="InterPro" id="IPR017871">
    <property type="entry name" value="ABC_transporter-like_CS"/>
</dbReference>
<dbReference type="GO" id="GO:0016887">
    <property type="term" value="F:ATP hydrolysis activity"/>
    <property type="evidence" value="ECO:0007669"/>
    <property type="project" value="InterPro"/>
</dbReference>
<dbReference type="CDD" id="cd18571">
    <property type="entry name" value="ABC_6TM_peptidase_like"/>
    <property type="match status" value="1"/>
</dbReference>
<evidence type="ECO:0000256" key="9">
    <source>
        <dbReference type="ARBA" id="ARBA00023136"/>
    </source>
</evidence>
<dbReference type="InterPro" id="IPR036640">
    <property type="entry name" value="ABC1_TM_sf"/>
</dbReference>
<feature type="domain" description="ABC transporter" evidence="11">
    <location>
        <begin position="494"/>
        <end position="730"/>
    </location>
</feature>
<dbReference type="Proteomes" id="UP000310532">
    <property type="component" value="Unassembled WGS sequence"/>
</dbReference>
<dbReference type="GO" id="GO:0005524">
    <property type="term" value="F:ATP binding"/>
    <property type="evidence" value="ECO:0007669"/>
    <property type="project" value="UniProtKB-KW"/>
</dbReference>
<keyword evidence="15" id="KW-1185">Reference proteome</keyword>
<keyword evidence="3" id="KW-1003">Cell membrane</keyword>
<evidence type="ECO:0000259" key="12">
    <source>
        <dbReference type="PROSITE" id="PS50929"/>
    </source>
</evidence>
<feature type="transmembrane region" description="Helical" evidence="10">
    <location>
        <begin position="239"/>
        <end position="258"/>
    </location>
</feature>
<dbReference type="PROSITE" id="PS00211">
    <property type="entry name" value="ABC_TRANSPORTER_1"/>
    <property type="match status" value="1"/>
</dbReference>
<evidence type="ECO:0000259" key="11">
    <source>
        <dbReference type="PROSITE" id="PS50893"/>
    </source>
</evidence>
<dbReference type="PROSITE" id="PS50990">
    <property type="entry name" value="PEPTIDASE_C39"/>
    <property type="match status" value="1"/>
</dbReference>
<keyword evidence="7" id="KW-0067">ATP-binding</keyword>
<dbReference type="PANTHER" id="PTHR43394:SF1">
    <property type="entry name" value="ATP-BINDING CASSETTE SUB-FAMILY B MEMBER 10, MITOCHONDRIAL"/>
    <property type="match status" value="1"/>
</dbReference>
<dbReference type="InterPro" id="IPR011527">
    <property type="entry name" value="ABC1_TM_dom"/>
</dbReference>
<organism evidence="14 15">
    <name type="scientific">Bacteroides muris</name>
    <name type="common">ex Afrizal et al. 2022</name>
    <dbReference type="NCBI Taxonomy" id="2516960"/>
    <lineage>
        <taxon>Bacteria</taxon>
        <taxon>Pseudomonadati</taxon>
        <taxon>Bacteroidota</taxon>
        <taxon>Bacteroidia</taxon>
        <taxon>Bacteroidales</taxon>
        <taxon>Bacteroidaceae</taxon>
        <taxon>Bacteroides</taxon>
    </lineage>
</organism>
<dbReference type="GO" id="GO:0006508">
    <property type="term" value="P:proteolysis"/>
    <property type="evidence" value="ECO:0007669"/>
    <property type="project" value="InterPro"/>
</dbReference>
<evidence type="ECO:0000256" key="1">
    <source>
        <dbReference type="ARBA" id="ARBA00004651"/>
    </source>
</evidence>
<evidence type="ECO:0000313" key="14">
    <source>
        <dbReference type="EMBL" id="TGY06620.1"/>
    </source>
</evidence>
<feature type="transmembrane region" description="Helical" evidence="10">
    <location>
        <begin position="317"/>
        <end position="337"/>
    </location>
</feature>
<evidence type="ECO:0000259" key="13">
    <source>
        <dbReference type="PROSITE" id="PS50990"/>
    </source>
</evidence>
<dbReference type="InterPro" id="IPR003439">
    <property type="entry name" value="ABC_transporter-like_ATP-bd"/>
</dbReference>
<dbReference type="InterPro" id="IPR027417">
    <property type="entry name" value="P-loop_NTPase"/>
</dbReference>
<evidence type="ECO:0000256" key="5">
    <source>
        <dbReference type="ARBA" id="ARBA00022741"/>
    </source>
</evidence>
<feature type="transmembrane region" description="Helical" evidence="10">
    <location>
        <begin position="289"/>
        <end position="311"/>
    </location>
</feature>
<dbReference type="GO" id="GO:0005886">
    <property type="term" value="C:plasma membrane"/>
    <property type="evidence" value="ECO:0007669"/>
    <property type="project" value="UniProtKB-SubCell"/>
</dbReference>
<dbReference type="GO" id="GO:0015421">
    <property type="term" value="F:ABC-type oligopeptide transporter activity"/>
    <property type="evidence" value="ECO:0007669"/>
    <property type="project" value="TreeGrafter"/>
</dbReference>
<gene>
    <name evidence="14" type="ORF">E5355_08755</name>
</gene>
<evidence type="ECO:0000256" key="4">
    <source>
        <dbReference type="ARBA" id="ARBA00022692"/>
    </source>
</evidence>
<dbReference type="AlphaFoldDB" id="A0A4V3RBX0"/>
<evidence type="ECO:0000313" key="15">
    <source>
        <dbReference type="Proteomes" id="UP000310532"/>
    </source>
</evidence>
<reference evidence="14 15" key="1">
    <citation type="submission" date="2019-04" db="EMBL/GenBank/DDBJ databases">
        <title>Microbes associate with the intestines of laboratory mice.</title>
        <authorList>
            <person name="Navarre W."/>
            <person name="Wong E."/>
            <person name="Huang K."/>
            <person name="Tropini C."/>
            <person name="Ng K."/>
            <person name="Yu B."/>
        </authorList>
    </citation>
    <scope>NUCLEOTIDE SEQUENCE [LARGE SCALE GENOMIC DNA]</scope>
    <source>
        <strain evidence="14 15">NM69_E16B</strain>
    </source>
</reference>
<dbReference type="EMBL" id="SRYZ01000015">
    <property type="protein sequence ID" value="TGY06620.1"/>
    <property type="molecule type" value="Genomic_DNA"/>
</dbReference>
<dbReference type="Gene3D" id="3.90.70.10">
    <property type="entry name" value="Cysteine proteinases"/>
    <property type="match status" value="1"/>
</dbReference>
<evidence type="ECO:0000256" key="6">
    <source>
        <dbReference type="ARBA" id="ARBA00022801"/>
    </source>
</evidence>
<dbReference type="Pfam" id="PF03412">
    <property type="entry name" value="Peptidase_C39"/>
    <property type="match status" value="1"/>
</dbReference>
<keyword evidence="9 10" id="KW-0472">Membrane</keyword>
<evidence type="ECO:0000256" key="3">
    <source>
        <dbReference type="ARBA" id="ARBA00022475"/>
    </source>
</evidence>
<feature type="domain" description="ABC transmembrane type-1" evidence="12">
    <location>
        <begin position="182"/>
        <end position="461"/>
    </location>
</feature>
<dbReference type="FunFam" id="3.40.50.300:FF:000299">
    <property type="entry name" value="ABC transporter ATP-binding protein/permease"/>
    <property type="match status" value="1"/>
</dbReference>
<keyword evidence="5" id="KW-0547">Nucleotide-binding</keyword>
<keyword evidence="6" id="KW-0378">Hydrolase</keyword>